<name>Q2SN35_HAHCH</name>
<dbReference type="KEGG" id="hch:HCH_01058"/>
<comment type="catalytic activity">
    <reaction evidence="9">
        <text>an alpha-Kdo-(2-&gt;4)-alpha-Kdo-(2-&gt;6)-lipid IVA + a fatty acyl-[ACP] = an alpha-Kdo-(2-&gt;4)-alpha-Kdo-(2-&gt;6)-(acyl)-lipid IVA + holo-[ACP]</text>
        <dbReference type="Rhea" id="RHEA:69396"/>
        <dbReference type="Rhea" id="RHEA-COMP:9685"/>
        <dbReference type="Rhea" id="RHEA-COMP:14125"/>
        <dbReference type="ChEBI" id="CHEBI:64479"/>
        <dbReference type="ChEBI" id="CHEBI:138651"/>
        <dbReference type="ChEBI" id="CHEBI:176429"/>
        <dbReference type="ChEBI" id="CHEBI:176430"/>
        <dbReference type="EC" id="2.3.1.241"/>
    </reaction>
</comment>
<dbReference type="GO" id="GO:0036104">
    <property type="term" value="P:Kdo2-lipid A biosynthetic process"/>
    <property type="evidence" value="ECO:0007669"/>
    <property type="project" value="UniProtKB-UniRule"/>
</dbReference>
<evidence type="ECO:0000313" key="10">
    <source>
        <dbReference type="EMBL" id="ABC27939.1"/>
    </source>
</evidence>
<keyword evidence="3 9" id="KW-0808">Transferase</keyword>
<dbReference type="HAMAP" id="MF_01942">
    <property type="entry name" value="Lipid_A_LpxL_LpxP"/>
    <property type="match status" value="1"/>
</dbReference>
<accession>Q2SN35</accession>
<comment type="function">
    <text evidence="9">Catalyzes the transfer of an acyl chain from an acyl-[acyl-carrier-protein] (ACP) to a Kdo(2)-lipid IV(A) to form a Kdo(2)-(acyl)-lipid IV(A).</text>
</comment>
<comment type="pathway">
    <text evidence="9">Glycolipid biosynthesis; KDO(2)-lipid A biosynthesis; KDO(2)-lipid A from CMP-3-deoxy-D-manno-octulosonate and lipid IV(A): step 3/4.</text>
</comment>
<dbReference type="InterPro" id="IPR004960">
    <property type="entry name" value="LipA_acyltrans"/>
</dbReference>
<dbReference type="PANTHER" id="PTHR30606:SF9">
    <property type="entry name" value="LIPID A BIOSYNTHESIS LAUROYLTRANSFERASE"/>
    <property type="match status" value="1"/>
</dbReference>
<gene>
    <name evidence="9" type="primary">lpxL</name>
    <name evidence="10" type="ordered locus">HCH_01058</name>
</gene>
<dbReference type="AlphaFoldDB" id="Q2SN35"/>
<dbReference type="Proteomes" id="UP000000238">
    <property type="component" value="Chromosome"/>
</dbReference>
<dbReference type="GO" id="GO:0008913">
    <property type="term" value="F:Kdo2-lipid IVA acyltransferase activity"/>
    <property type="evidence" value="ECO:0007669"/>
    <property type="project" value="UniProtKB-EC"/>
</dbReference>
<dbReference type="eggNOG" id="COG1560">
    <property type="taxonomic scope" value="Bacteria"/>
</dbReference>
<keyword evidence="4 9" id="KW-0812">Transmembrane</keyword>
<sequence length="310" mass="35036">MSEEKRDPTYSDFIHPRYWATWMGIAVLWLIAHVPLSWQRALGVLLGRAAYYLLPKRRHIAEVNINLCFPELSAIQKEALVKSAFDNNAIGYFEAASAWFTGKERFRSITKAHGLENLQAAQAKGKGVILLGGHFTTLDLGGALFDIYSRAASMQRDHDNPLFNLVMTRARSKFCHPILSKDDLRGLIRHLKSGGTIWYATDQDYGRRSSVFAPFFNVPAATITTTSRIAQKTGAPVVPFSHFRNENGGYDVYFEPALSDYPSGDDLADATATNLAIENAIRRYPAQYLWMHRRFKTEQQGKSHRRYSGK</sequence>
<evidence type="ECO:0000256" key="8">
    <source>
        <dbReference type="ARBA" id="ARBA00023315"/>
    </source>
</evidence>
<evidence type="ECO:0000313" key="11">
    <source>
        <dbReference type="Proteomes" id="UP000000238"/>
    </source>
</evidence>
<comment type="similarity">
    <text evidence="9">Belongs to the LpxL/LpxM/LpxP family.</text>
</comment>
<dbReference type="Pfam" id="PF03279">
    <property type="entry name" value="Lip_A_acyltrans"/>
    <property type="match status" value="1"/>
</dbReference>
<evidence type="ECO:0000256" key="6">
    <source>
        <dbReference type="ARBA" id="ARBA00022989"/>
    </source>
</evidence>
<dbReference type="CDD" id="cd07984">
    <property type="entry name" value="LPLAT_LABLAT-like"/>
    <property type="match status" value="1"/>
</dbReference>
<evidence type="ECO:0000256" key="3">
    <source>
        <dbReference type="ARBA" id="ARBA00022679"/>
    </source>
</evidence>
<dbReference type="UniPathway" id="UPA00030"/>
<keyword evidence="8 9" id="KW-0012">Acyltransferase</keyword>
<dbReference type="PIRSF" id="PIRSF026649">
    <property type="entry name" value="MsbB"/>
    <property type="match status" value="1"/>
</dbReference>
<keyword evidence="7 9" id="KW-0472">Membrane</keyword>
<dbReference type="EMBL" id="CP000155">
    <property type="protein sequence ID" value="ABC27939.1"/>
    <property type="molecule type" value="Genomic_DNA"/>
</dbReference>
<evidence type="ECO:0000256" key="5">
    <source>
        <dbReference type="ARBA" id="ARBA00022985"/>
    </source>
</evidence>
<feature type="short sequence motif" description="HXXXXD motif" evidence="9">
    <location>
        <begin position="134"/>
        <end position="139"/>
    </location>
</feature>
<evidence type="ECO:0000256" key="1">
    <source>
        <dbReference type="ARBA" id="ARBA00022475"/>
    </source>
</evidence>
<dbReference type="NCBIfam" id="TIGR02207">
    <property type="entry name" value="lipid_A_htrB"/>
    <property type="match status" value="1"/>
</dbReference>
<keyword evidence="6 9" id="KW-1133">Transmembrane helix</keyword>
<evidence type="ECO:0000256" key="7">
    <source>
        <dbReference type="ARBA" id="ARBA00023136"/>
    </source>
</evidence>
<dbReference type="GO" id="GO:0005886">
    <property type="term" value="C:plasma membrane"/>
    <property type="evidence" value="ECO:0007669"/>
    <property type="project" value="UniProtKB-SubCell"/>
</dbReference>
<dbReference type="EC" id="2.3.1.241" evidence="9"/>
<comment type="subcellular location">
    <subcellularLocation>
        <location evidence="9">Cell inner membrane</location>
        <topology evidence="9">Single-pass membrane protein</topology>
    </subcellularLocation>
</comment>
<keyword evidence="1 9" id="KW-1003">Cell membrane</keyword>
<evidence type="ECO:0000256" key="2">
    <source>
        <dbReference type="ARBA" id="ARBA00022519"/>
    </source>
</evidence>
<feature type="transmembrane region" description="Helical" evidence="9">
    <location>
        <begin position="20"/>
        <end position="38"/>
    </location>
</feature>
<proteinExistence type="inferred from homology"/>
<keyword evidence="2 9" id="KW-0997">Cell inner membrane</keyword>
<dbReference type="GO" id="GO:0009103">
    <property type="term" value="P:lipopolysaccharide biosynthetic process"/>
    <property type="evidence" value="ECO:0007669"/>
    <property type="project" value="UniProtKB-UniRule"/>
</dbReference>
<keyword evidence="5 9" id="KW-0448">Lipopolysaccharide biosynthesis</keyword>
<dbReference type="PANTHER" id="PTHR30606">
    <property type="entry name" value="LIPID A BIOSYNTHESIS LAUROYL ACYLTRANSFERASE"/>
    <property type="match status" value="1"/>
</dbReference>
<comment type="pathway">
    <text evidence="9">Bacterial outer membrane biogenesis; lipopolysaccharide biosynthesis.</text>
</comment>
<dbReference type="InterPro" id="IPR011920">
    <property type="entry name" value="Lipid_A_LpxL_LpxP"/>
</dbReference>
<reference evidence="10 11" key="1">
    <citation type="journal article" date="2005" name="Nucleic Acids Res.">
        <title>Genomic blueprint of Hahella chejuensis, a marine microbe producing an algicidal agent.</title>
        <authorList>
            <person name="Jeong H."/>
            <person name="Yim J.H."/>
            <person name="Lee C."/>
            <person name="Choi S.-H."/>
            <person name="Park Y.K."/>
            <person name="Yoon S.H."/>
            <person name="Hur C.-G."/>
            <person name="Kang H.-Y."/>
            <person name="Kim D."/>
            <person name="Lee H.H."/>
            <person name="Park K.H."/>
            <person name="Park S.-H."/>
            <person name="Park H.-S."/>
            <person name="Lee H.K."/>
            <person name="Oh T.K."/>
            <person name="Kim J.F."/>
        </authorList>
    </citation>
    <scope>NUCLEOTIDE SEQUENCE [LARGE SCALE GENOMIC DNA]</scope>
    <source>
        <strain evidence="10 11">KCTC 2396</strain>
    </source>
</reference>
<dbReference type="UniPathway" id="UPA00360">
    <property type="reaction ID" value="UER00485"/>
</dbReference>
<dbReference type="RefSeq" id="WP_011395014.1">
    <property type="nucleotide sequence ID" value="NC_007645.1"/>
</dbReference>
<organism evidence="10 11">
    <name type="scientific">Hahella chejuensis (strain KCTC 2396)</name>
    <dbReference type="NCBI Taxonomy" id="349521"/>
    <lineage>
        <taxon>Bacteria</taxon>
        <taxon>Pseudomonadati</taxon>
        <taxon>Pseudomonadota</taxon>
        <taxon>Gammaproteobacteria</taxon>
        <taxon>Oceanospirillales</taxon>
        <taxon>Hahellaceae</taxon>
        <taxon>Hahella</taxon>
    </lineage>
</organism>
<keyword evidence="11" id="KW-1185">Reference proteome</keyword>
<dbReference type="HOGENOM" id="CLU_049421_1_0_6"/>
<evidence type="ECO:0000256" key="4">
    <source>
        <dbReference type="ARBA" id="ARBA00022692"/>
    </source>
</evidence>
<evidence type="ECO:0000256" key="9">
    <source>
        <dbReference type="HAMAP-Rule" id="MF_01942"/>
    </source>
</evidence>
<protein>
    <recommendedName>
        <fullName evidence="9">Lipid A biosynthesis acyltransferase</fullName>
        <ecNumber evidence="9">2.3.1.241</ecNumber>
    </recommendedName>
    <alternativeName>
        <fullName evidence="9">Kdo(2)-lipid IV(A) acyltransferase</fullName>
    </alternativeName>
</protein>
<dbReference type="GO" id="GO:0009245">
    <property type="term" value="P:lipid A biosynthetic process"/>
    <property type="evidence" value="ECO:0007669"/>
    <property type="project" value="InterPro"/>
</dbReference>
<dbReference type="STRING" id="349521.HCH_01058"/>